<dbReference type="SUPFAM" id="SSF141868">
    <property type="entry name" value="EAL domain-like"/>
    <property type="match status" value="1"/>
</dbReference>
<dbReference type="Proteomes" id="UP000292136">
    <property type="component" value="Unassembled WGS sequence"/>
</dbReference>
<organism evidence="3 4">
    <name type="scientific">Azospira oryzae</name>
    <dbReference type="NCBI Taxonomy" id="146939"/>
    <lineage>
        <taxon>Bacteria</taxon>
        <taxon>Pseudomonadati</taxon>
        <taxon>Pseudomonadota</taxon>
        <taxon>Betaproteobacteria</taxon>
        <taxon>Rhodocyclales</taxon>
        <taxon>Rhodocyclaceae</taxon>
        <taxon>Azospira</taxon>
    </lineage>
</organism>
<evidence type="ECO:0000313" key="3">
    <source>
        <dbReference type="EMBL" id="RZT89531.1"/>
    </source>
</evidence>
<protein>
    <submittedName>
        <fullName evidence="3">EAL domain-containing protein (Putative c-di-GMP-specific phosphodiesterase class I)</fullName>
    </submittedName>
</protein>
<dbReference type="PANTHER" id="PTHR33121">
    <property type="entry name" value="CYCLIC DI-GMP PHOSPHODIESTERASE PDEF"/>
    <property type="match status" value="1"/>
</dbReference>
<evidence type="ECO:0000259" key="2">
    <source>
        <dbReference type="PROSITE" id="PS50883"/>
    </source>
</evidence>
<keyword evidence="4" id="KW-1185">Reference proteome</keyword>
<evidence type="ECO:0000256" key="1">
    <source>
        <dbReference type="SAM" id="MobiDB-lite"/>
    </source>
</evidence>
<accession>A0ABY0IR85</accession>
<gene>
    <name evidence="3" type="ORF">EV678_0317</name>
</gene>
<name>A0ABY0IR85_9RHOO</name>
<comment type="caution">
    <text evidence="3">The sequence shown here is derived from an EMBL/GenBank/DDBJ whole genome shotgun (WGS) entry which is preliminary data.</text>
</comment>
<dbReference type="InterPro" id="IPR035919">
    <property type="entry name" value="EAL_sf"/>
</dbReference>
<feature type="compositionally biased region" description="Low complexity" evidence="1">
    <location>
        <begin position="289"/>
        <end position="306"/>
    </location>
</feature>
<dbReference type="CDD" id="cd01948">
    <property type="entry name" value="EAL"/>
    <property type="match status" value="1"/>
</dbReference>
<dbReference type="InterPro" id="IPR050706">
    <property type="entry name" value="Cyclic-di-GMP_PDE-like"/>
</dbReference>
<feature type="domain" description="EAL" evidence="2">
    <location>
        <begin position="21"/>
        <end position="281"/>
    </location>
</feature>
<dbReference type="PROSITE" id="PS50883">
    <property type="entry name" value="EAL"/>
    <property type="match status" value="1"/>
</dbReference>
<feature type="region of interest" description="Disordered" evidence="1">
    <location>
        <begin position="289"/>
        <end position="315"/>
    </location>
</feature>
<dbReference type="InterPro" id="IPR001633">
    <property type="entry name" value="EAL_dom"/>
</dbReference>
<sequence>MPLTDLVHYLNDRNRSQYGPHLSPGDSLSLAHNRVTGRFAGLTLDSAFQPITDARSGQVSGHEALLRATAADGSPLAPEAVFVLPTDGEEIVFLDRLARTVHALNYLLQTKSSGGDLYLNIHPRHLLAISGDHGLVFEAILKRLGLTPERVVLEILESAIDDSGRIKEAVANYRSRGYRIAIDDFGRHHSNFDRLWQLEPDVVKLDRSLIVEAGTNPKARRVLPRLVEIVHDLEARVVFEGIETADQLAIAIDAGADQLQGYYLARPARECLPARHALLDTGIATPFPAAAGSPPAAPGPHAGFDPLPEHQRQAA</sequence>
<evidence type="ECO:0000313" key="4">
    <source>
        <dbReference type="Proteomes" id="UP000292136"/>
    </source>
</evidence>
<dbReference type="SMART" id="SM00052">
    <property type="entry name" value="EAL"/>
    <property type="match status" value="1"/>
</dbReference>
<reference evidence="3 4" key="1">
    <citation type="submission" date="2019-02" db="EMBL/GenBank/DDBJ databases">
        <title>Genomic Encyclopedia of Type Strains, Phase IV (KMG-IV): sequencing the most valuable type-strain genomes for metagenomic binning, comparative biology and taxonomic classification.</title>
        <authorList>
            <person name="Goeker M."/>
        </authorList>
    </citation>
    <scope>NUCLEOTIDE SEQUENCE [LARGE SCALE GENOMIC DNA]</scope>
    <source>
        <strain evidence="3 4">DSM 21223</strain>
    </source>
</reference>
<dbReference type="PANTHER" id="PTHR33121:SF76">
    <property type="entry name" value="SIGNALING PROTEIN"/>
    <property type="match status" value="1"/>
</dbReference>
<dbReference type="RefSeq" id="WP_014237187.1">
    <property type="nucleotide sequence ID" value="NZ_SHKM01000001.1"/>
</dbReference>
<dbReference type="EMBL" id="SHKM01000001">
    <property type="protein sequence ID" value="RZT89531.1"/>
    <property type="molecule type" value="Genomic_DNA"/>
</dbReference>
<dbReference type="Gene3D" id="3.20.20.450">
    <property type="entry name" value="EAL domain"/>
    <property type="match status" value="1"/>
</dbReference>
<proteinExistence type="predicted"/>
<dbReference type="Pfam" id="PF00563">
    <property type="entry name" value="EAL"/>
    <property type="match status" value="1"/>
</dbReference>